<evidence type="ECO:0000256" key="4">
    <source>
        <dbReference type="ARBA" id="ARBA00022729"/>
    </source>
</evidence>
<dbReference type="GO" id="GO:0005576">
    <property type="term" value="C:extracellular region"/>
    <property type="evidence" value="ECO:0007669"/>
    <property type="project" value="UniProtKB-SubCell"/>
</dbReference>
<proteinExistence type="inferred from homology"/>
<evidence type="ECO:0000256" key="1">
    <source>
        <dbReference type="ARBA" id="ARBA00004613"/>
    </source>
</evidence>
<dbReference type="Proteomes" id="UP000694044">
    <property type="component" value="Unassembled WGS sequence"/>
</dbReference>
<gene>
    <name evidence="6" type="ORF">PHYPSEUDO_002029</name>
</gene>
<comment type="function">
    <text evidence="5">Effector that suppresses plant defense responses during pathogen infection.</text>
</comment>
<evidence type="ECO:0000256" key="5">
    <source>
        <dbReference type="RuleBase" id="RU367124"/>
    </source>
</evidence>
<evidence type="ECO:0000256" key="2">
    <source>
        <dbReference type="ARBA" id="ARBA00010400"/>
    </source>
</evidence>
<comment type="similarity">
    <text evidence="2 5">Belongs to the RxLR effector family.</text>
</comment>
<feature type="signal peptide" evidence="5">
    <location>
        <begin position="1"/>
        <end position="20"/>
    </location>
</feature>
<sequence>MRLHCVVLFVVAALVASVEASVGATESKAATPKVQLERALTDWTDTGIKRRLRAEKAIEDDDKAEERGAISSLTTKLKNLLKSKKLPKVAPKVDPKVDPKVLTDAASMQKELVKVASMPKDMTLPKKLQTMARKQKSTDDAFSTFKLGEEGARLFKADALPAYVRFSELTVKQRGGQDMYGVKTLLHNFGEKKVITIANAGLNSKNELSVATAERMRAGLISKWWGERKSVQDVTLMLKDGGVTLSQANKEVVKTYMNAYNKAYITNVAV</sequence>
<evidence type="ECO:0000313" key="7">
    <source>
        <dbReference type="Proteomes" id="UP000694044"/>
    </source>
</evidence>
<comment type="caution">
    <text evidence="6">The sequence shown here is derived from an EMBL/GenBank/DDBJ whole genome shotgun (WGS) entry which is preliminary data.</text>
</comment>
<dbReference type="AlphaFoldDB" id="A0A8T1VUV2"/>
<dbReference type="EMBL" id="JAGDFM010000132">
    <property type="protein sequence ID" value="KAG7385017.1"/>
    <property type="molecule type" value="Genomic_DNA"/>
</dbReference>
<comment type="domain">
    <text evidence="5">The RxLR-dEER motif acts to carry the protein into the host cell cytoplasm through binding to cell surface phosphatidylinositol-3-phosphate.</text>
</comment>
<keyword evidence="4 5" id="KW-0732">Signal</keyword>
<name>A0A8T1VUV2_9STRA</name>
<comment type="subcellular location">
    <subcellularLocation>
        <location evidence="1 5">Secreted</location>
    </subcellularLocation>
</comment>
<keyword evidence="7" id="KW-1185">Reference proteome</keyword>
<evidence type="ECO:0000256" key="3">
    <source>
        <dbReference type="ARBA" id="ARBA00022525"/>
    </source>
</evidence>
<dbReference type="Pfam" id="PF16810">
    <property type="entry name" value="RXLR"/>
    <property type="match status" value="1"/>
</dbReference>
<dbReference type="InterPro" id="IPR031825">
    <property type="entry name" value="RXLR"/>
</dbReference>
<evidence type="ECO:0000313" key="6">
    <source>
        <dbReference type="EMBL" id="KAG7385017.1"/>
    </source>
</evidence>
<dbReference type="OrthoDB" id="93070at2759"/>
<accession>A0A8T1VUV2</accession>
<protein>
    <recommendedName>
        <fullName evidence="5">RxLR effector protein</fullName>
    </recommendedName>
</protein>
<feature type="chain" id="PRO_5035967304" description="RxLR effector protein" evidence="5">
    <location>
        <begin position="21"/>
        <end position="270"/>
    </location>
</feature>
<organism evidence="6 7">
    <name type="scientific">Phytophthora pseudosyringae</name>
    <dbReference type="NCBI Taxonomy" id="221518"/>
    <lineage>
        <taxon>Eukaryota</taxon>
        <taxon>Sar</taxon>
        <taxon>Stramenopiles</taxon>
        <taxon>Oomycota</taxon>
        <taxon>Peronosporomycetes</taxon>
        <taxon>Peronosporales</taxon>
        <taxon>Peronosporaceae</taxon>
        <taxon>Phytophthora</taxon>
    </lineage>
</organism>
<reference evidence="6" key="1">
    <citation type="submission" date="2021-02" db="EMBL/GenBank/DDBJ databases">
        <authorList>
            <person name="Palmer J.M."/>
        </authorList>
    </citation>
    <scope>NUCLEOTIDE SEQUENCE</scope>
    <source>
        <strain evidence="6">SCRP734</strain>
    </source>
</reference>
<keyword evidence="3 5" id="KW-0964">Secreted</keyword>